<organism evidence="2">
    <name type="scientific">marine sediment metagenome</name>
    <dbReference type="NCBI Taxonomy" id="412755"/>
    <lineage>
        <taxon>unclassified sequences</taxon>
        <taxon>metagenomes</taxon>
        <taxon>ecological metagenomes</taxon>
    </lineage>
</organism>
<reference evidence="2" key="1">
    <citation type="journal article" date="2014" name="Front. Microbiol.">
        <title>High frequency of phylogenetically diverse reductive dehalogenase-homologous genes in deep subseafloor sedimentary metagenomes.</title>
        <authorList>
            <person name="Kawai M."/>
            <person name="Futagami T."/>
            <person name="Toyoda A."/>
            <person name="Takaki Y."/>
            <person name="Nishi S."/>
            <person name="Hori S."/>
            <person name="Arai W."/>
            <person name="Tsubouchi T."/>
            <person name="Morono Y."/>
            <person name="Uchiyama I."/>
            <person name="Ito T."/>
            <person name="Fujiyama A."/>
            <person name="Inagaki F."/>
            <person name="Takami H."/>
        </authorList>
    </citation>
    <scope>NUCLEOTIDE SEQUENCE</scope>
    <source>
        <strain evidence="2">Expedition CK06-06</strain>
    </source>
</reference>
<gene>
    <name evidence="2" type="ORF">S03H2_43064</name>
</gene>
<dbReference type="AlphaFoldDB" id="X1HB05"/>
<dbReference type="InterPro" id="IPR036086">
    <property type="entry name" value="ParB/Sulfiredoxin_sf"/>
</dbReference>
<feature type="domain" description="ParB-like N-terminal" evidence="1">
    <location>
        <begin position="1"/>
        <end position="91"/>
    </location>
</feature>
<sequence length="94" mass="10916">MKINIKDIKIGKRFRNKLEKIEELSENIKDNGLIIPIVIDKSNKLVDGERRINAFKLLKRKEIEFTRYPEHSVEAEASANTGLHFNIIEAVAIW</sequence>
<dbReference type="Gene3D" id="3.90.1530.10">
    <property type="entry name" value="Conserved hypothetical protein from pyrococcus furiosus pfu- 392566-001, ParB domain"/>
    <property type="match status" value="1"/>
</dbReference>
<feature type="non-terminal residue" evidence="2">
    <location>
        <position position="94"/>
    </location>
</feature>
<dbReference type="SMART" id="SM00470">
    <property type="entry name" value="ParB"/>
    <property type="match status" value="1"/>
</dbReference>
<dbReference type="SUPFAM" id="SSF110849">
    <property type="entry name" value="ParB/Sulfiredoxin"/>
    <property type="match status" value="1"/>
</dbReference>
<accession>X1HB05</accession>
<evidence type="ECO:0000259" key="1">
    <source>
        <dbReference type="SMART" id="SM00470"/>
    </source>
</evidence>
<name>X1HB05_9ZZZZ</name>
<protein>
    <recommendedName>
        <fullName evidence="1">ParB-like N-terminal domain-containing protein</fullName>
    </recommendedName>
</protein>
<dbReference type="Pfam" id="PF02195">
    <property type="entry name" value="ParB_N"/>
    <property type="match status" value="1"/>
</dbReference>
<evidence type="ECO:0000313" key="2">
    <source>
        <dbReference type="EMBL" id="GAH67386.1"/>
    </source>
</evidence>
<comment type="caution">
    <text evidence="2">The sequence shown here is derived from an EMBL/GenBank/DDBJ whole genome shotgun (WGS) entry which is preliminary data.</text>
</comment>
<proteinExistence type="predicted"/>
<dbReference type="InterPro" id="IPR003115">
    <property type="entry name" value="ParB_N"/>
</dbReference>
<dbReference type="EMBL" id="BARU01026835">
    <property type="protein sequence ID" value="GAH67386.1"/>
    <property type="molecule type" value="Genomic_DNA"/>
</dbReference>